<dbReference type="AlphaFoldDB" id="A0A543P1U5"/>
<feature type="DNA-binding region" description="H-T-H motif" evidence="4">
    <location>
        <begin position="32"/>
        <end position="51"/>
    </location>
</feature>
<evidence type="ECO:0000313" key="7">
    <source>
        <dbReference type="Proteomes" id="UP000319865"/>
    </source>
</evidence>
<evidence type="ECO:0000313" key="6">
    <source>
        <dbReference type="EMBL" id="TQN37993.1"/>
    </source>
</evidence>
<dbReference type="PROSITE" id="PS50977">
    <property type="entry name" value="HTH_TETR_2"/>
    <property type="match status" value="1"/>
</dbReference>
<comment type="caution">
    <text evidence="6">The sequence shown here is derived from an EMBL/GenBank/DDBJ whole genome shotgun (WGS) entry which is preliminary data.</text>
</comment>
<accession>A0A543P1U5</accession>
<evidence type="ECO:0000256" key="2">
    <source>
        <dbReference type="ARBA" id="ARBA00023125"/>
    </source>
</evidence>
<evidence type="ECO:0000259" key="5">
    <source>
        <dbReference type="PROSITE" id="PS50977"/>
    </source>
</evidence>
<dbReference type="Proteomes" id="UP000319865">
    <property type="component" value="Unassembled WGS sequence"/>
</dbReference>
<proteinExistence type="predicted"/>
<evidence type="ECO:0000256" key="1">
    <source>
        <dbReference type="ARBA" id="ARBA00023015"/>
    </source>
</evidence>
<dbReference type="EMBL" id="VFQE01000002">
    <property type="protein sequence ID" value="TQN37993.1"/>
    <property type="molecule type" value="Genomic_DNA"/>
</dbReference>
<sequence length="234" mass="25707">MDRRALKKARTRDRVRTVAQRMFAEGDFDSVTIADIAREADVAVQTVFNHFTTKEELFFDGRTPWVAGPADAVRDRMPSMPPLTALREYLVGTVRDLVSSLGQPDRRCYVGTLEASDALRAHERELVHETELRLRSALVDAWSADASPAAPADPETAATLVAASWLSTARTLVVTQRTAMMDDADPAVLADRVLDMADRLFRHFEAGVAVVHGRGQGSTYGDTGWPPVAMRRAG</sequence>
<dbReference type="InterPro" id="IPR001647">
    <property type="entry name" value="HTH_TetR"/>
</dbReference>
<keyword evidence="7" id="KW-1185">Reference proteome</keyword>
<dbReference type="PANTHER" id="PTHR30055">
    <property type="entry name" value="HTH-TYPE TRANSCRIPTIONAL REGULATOR RUTR"/>
    <property type="match status" value="1"/>
</dbReference>
<dbReference type="GO" id="GO:0000976">
    <property type="term" value="F:transcription cis-regulatory region binding"/>
    <property type="evidence" value="ECO:0007669"/>
    <property type="project" value="TreeGrafter"/>
</dbReference>
<gene>
    <name evidence="6" type="ORF">FHU33_4673</name>
</gene>
<keyword evidence="2 4" id="KW-0238">DNA-binding</keyword>
<evidence type="ECO:0000256" key="4">
    <source>
        <dbReference type="PROSITE-ProRule" id="PRU00335"/>
    </source>
</evidence>
<dbReference type="InterPro" id="IPR009057">
    <property type="entry name" value="Homeodomain-like_sf"/>
</dbReference>
<name>A0A543P1U5_9ACTN</name>
<dbReference type="InterPro" id="IPR050109">
    <property type="entry name" value="HTH-type_TetR-like_transc_reg"/>
</dbReference>
<protein>
    <submittedName>
        <fullName evidence="6">TetR family transcriptional regulator</fullName>
    </submittedName>
</protein>
<dbReference type="PANTHER" id="PTHR30055:SF234">
    <property type="entry name" value="HTH-TYPE TRANSCRIPTIONAL REGULATOR BETI"/>
    <property type="match status" value="1"/>
</dbReference>
<keyword evidence="3" id="KW-0804">Transcription</keyword>
<feature type="domain" description="HTH tetR-type" evidence="5">
    <location>
        <begin position="9"/>
        <end position="69"/>
    </location>
</feature>
<dbReference type="GO" id="GO:0003700">
    <property type="term" value="F:DNA-binding transcription factor activity"/>
    <property type="evidence" value="ECO:0007669"/>
    <property type="project" value="TreeGrafter"/>
</dbReference>
<dbReference type="Gene3D" id="1.10.357.10">
    <property type="entry name" value="Tetracycline Repressor, domain 2"/>
    <property type="match status" value="1"/>
</dbReference>
<dbReference type="SUPFAM" id="SSF46689">
    <property type="entry name" value="Homeodomain-like"/>
    <property type="match status" value="1"/>
</dbReference>
<dbReference type="Pfam" id="PF00440">
    <property type="entry name" value="TetR_N"/>
    <property type="match status" value="1"/>
</dbReference>
<keyword evidence="1" id="KW-0805">Transcription regulation</keyword>
<evidence type="ECO:0000256" key="3">
    <source>
        <dbReference type="ARBA" id="ARBA00023163"/>
    </source>
</evidence>
<organism evidence="6 7">
    <name type="scientific">Blastococcus colisei</name>
    <dbReference type="NCBI Taxonomy" id="1564162"/>
    <lineage>
        <taxon>Bacteria</taxon>
        <taxon>Bacillati</taxon>
        <taxon>Actinomycetota</taxon>
        <taxon>Actinomycetes</taxon>
        <taxon>Geodermatophilales</taxon>
        <taxon>Geodermatophilaceae</taxon>
        <taxon>Blastococcus</taxon>
    </lineage>
</organism>
<reference evidence="6 7" key="1">
    <citation type="submission" date="2019-06" db="EMBL/GenBank/DDBJ databases">
        <title>Sequencing the genomes of 1000 actinobacteria strains.</title>
        <authorList>
            <person name="Klenk H.-P."/>
        </authorList>
    </citation>
    <scope>NUCLEOTIDE SEQUENCE [LARGE SCALE GENOMIC DNA]</scope>
    <source>
        <strain evidence="6 7">DSM 46837</strain>
    </source>
</reference>